<feature type="chain" id="PRO_5012588503" evidence="1">
    <location>
        <begin position="22"/>
        <end position="468"/>
    </location>
</feature>
<dbReference type="STRING" id="1805238.AUJ23_01940"/>
<evidence type="ECO:0000313" key="3">
    <source>
        <dbReference type="Proteomes" id="UP000181941"/>
    </source>
</evidence>
<dbReference type="Proteomes" id="UP000181941">
    <property type="component" value="Unassembled WGS sequence"/>
</dbReference>
<reference evidence="2 3" key="1">
    <citation type="journal article" date="2016" name="Environ. Microbiol.">
        <title>Genomic resolution of a cold subsurface aquifer community provides metabolic insights for novel microbes adapted to high CO concentrations.</title>
        <authorList>
            <person name="Probst A.J."/>
            <person name="Castelle C.J."/>
            <person name="Singh A."/>
            <person name="Brown C.T."/>
            <person name="Anantharaman K."/>
            <person name="Sharon I."/>
            <person name="Hug L.A."/>
            <person name="Burstein D."/>
            <person name="Emerson J.B."/>
            <person name="Thomas B.C."/>
            <person name="Banfield J.F."/>
        </authorList>
    </citation>
    <scope>NUCLEOTIDE SEQUENCE [LARGE SCALE GENOMIC DNA]</scope>
    <source>
        <strain evidence="2">CG1_02_32_51</strain>
    </source>
</reference>
<dbReference type="EMBL" id="MNVC01000019">
    <property type="protein sequence ID" value="OIO19577.1"/>
    <property type="molecule type" value="Genomic_DNA"/>
</dbReference>
<dbReference type="AlphaFoldDB" id="A0A1J4U8F8"/>
<name>A0A1J4U8F8_9BACT</name>
<proteinExistence type="predicted"/>
<feature type="signal peptide" evidence="1">
    <location>
        <begin position="1"/>
        <end position="21"/>
    </location>
</feature>
<organism evidence="2 3">
    <name type="scientific">Candidatus Magasanikbacteria bacterium CG1_02_32_51</name>
    <dbReference type="NCBI Taxonomy" id="1805238"/>
    <lineage>
        <taxon>Bacteria</taxon>
        <taxon>Candidatus Magasanikiibacteriota</taxon>
    </lineage>
</organism>
<protein>
    <submittedName>
        <fullName evidence="2">Uncharacterized protein</fullName>
    </submittedName>
</protein>
<evidence type="ECO:0000313" key="2">
    <source>
        <dbReference type="EMBL" id="OIO19577.1"/>
    </source>
</evidence>
<comment type="caution">
    <text evidence="2">The sequence shown here is derived from an EMBL/GenBank/DDBJ whole genome shotgun (WGS) entry which is preliminary data.</text>
</comment>
<gene>
    <name evidence="2" type="ORF">AUJ23_01940</name>
</gene>
<sequence>MKNTLTYLAIIVLLLPQVSLATSFNPNNIINDEILQNKDAMDLFDIQAFLQEKNSSLANFVTEFQDGTNRKASYIIYNSAQQYNINPKYLLVKLQKEQSLVTETNPSQKQLDWATGFGVCDACSKDDLDIQDYKGFNNQVESAAAVMRSYYNKVNTQTWIKKAGQTYNIDGENITPMNNATAFLYTYTPHLHGNENFWTIWQAWFVQSYPDGTLAKTKDDATIYLIQDGKKRKISNMTSLITRFNPKLIITIPQTEINKLEYGNEIKLPNYAIVKDGLDYYLLDNEYKRKFTNYDVVKQIGYNPDEIIDVTNSDLSDYTLGKPITLEEKNITGRVVKLKTGDSLYYIKGNTYSPILDENTAKINFPNLKIEDVEANEFSNLTSIDPIIPKDGHLIGIQGNPNIYVMENGKKRHIIDEKTFDTYGYNWSNIVWIDFFAGLIIPNGEPLYLIEQIDNLDTVTTTSSTTNL</sequence>
<accession>A0A1J4U8F8</accession>
<evidence type="ECO:0000256" key="1">
    <source>
        <dbReference type="SAM" id="SignalP"/>
    </source>
</evidence>
<keyword evidence="1" id="KW-0732">Signal</keyword>